<sequence length="234" mass="25372">MTIELPVDDAPSRIHRMPTAAPSPEDVTHTLAEYERLAISTGDAVAIGAPEFTSDGETWSALWLGDRPPVGARVVVHRAGAATHVTRSWVESAPADEIWLDLWTRRPMTLFGASTIRAALARAFRDVIGTDKREPDDMRVDAPIVDPAVWEAAVVPRPEIPTPPRPEVPTPPRPEVPRPPRPAVRPASVAVPRPPSRGVHRLEDVVLPAAKPGSARKSKSRGSRDSGKRQGGQR</sequence>
<name>A0A7W7FI18_9MICO</name>
<accession>A0A7W7FI18</accession>
<dbReference type="Proteomes" id="UP000573729">
    <property type="component" value="Unassembled WGS sequence"/>
</dbReference>
<evidence type="ECO:0000256" key="1">
    <source>
        <dbReference type="SAM" id="MobiDB-lite"/>
    </source>
</evidence>
<evidence type="ECO:0000313" key="3">
    <source>
        <dbReference type="Proteomes" id="UP000573729"/>
    </source>
</evidence>
<evidence type="ECO:0000313" key="2">
    <source>
        <dbReference type="EMBL" id="MBB4666951.1"/>
    </source>
</evidence>
<organism evidence="2 3">
    <name type="scientific">Microbacterium marinum</name>
    <dbReference type="NCBI Taxonomy" id="421115"/>
    <lineage>
        <taxon>Bacteria</taxon>
        <taxon>Bacillati</taxon>
        <taxon>Actinomycetota</taxon>
        <taxon>Actinomycetes</taxon>
        <taxon>Micrococcales</taxon>
        <taxon>Microbacteriaceae</taxon>
        <taxon>Microbacterium</taxon>
    </lineage>
</organism>
<feature type="compositionally biased region" description="Pro residues" evidence="1">
    <location>
        <begin position="158"/>
        <end position="183"/>
    </location>
</feature>
<proteinExistence type="predicted"/>
<gene>
    <name evidence="2" type="ORF">BKA24_001660</name>
</gene>
<protein>
    <submittedName>
        <fullName evidence="2">Uncharacterized protein</fullName>
    </submittedName>
</protein>
<dbReference type="RefSeq" id="WP_184216943.1">
    <property type="nucleotide sequence ID" value="NZ_JACHMD010000001.1"/>
</dbReference>
<dbReference type="EMBL" id="JACHMD010000001">
    <property type="protein sequence ID" value="MBB4666951.1"/>
    <property type="molecule type" value="Genomic_DNA"/>
</dbReference>
<dbReference type="AlphaFoldDB" id="A0A7W7FI18"/>
<reference evidence="2 3" key="1">
    <citation type="submission" date="2020-08" db="EMBL/GenBank/DDBJ databases">
        <title>Sequencing the genomes of 1000 actinobacteria strains.</title>
        <authorList>
            <person name="Klenk H.-P."/>
        </authorList>
    </citation>
    <scope>NUCLEOTIDE SEQUENCE [LARGE SCALE GENOMIC DNA]</scope>
    <source>
        <strain evidence="2 3">DSM 24947</strain>
    </source>
</reference>
<keyword evidence="3" id="KW-1185">Reference proteome</keyword>
<feature type="region of interest" description="Disordered" evidence="1">
    <location>
        <begin position="156"/>
        <end position="234"/>
    </location>
</feature>
<comment type="caution">
    <text evidence="2">The sequence shown here is derived from an EMBL/GenBank/DDBJ whole genome shotgun (WGS) entry which is preliminary data.</text>
</comment>